<protein>
    <submittedName>
        <fullName evidence="4">Transcriptional regulator</fullName>
    </submittedName>
</protein>
<dbReference type="InterPro" id="IPR016032">
    <property type="entry name" value="Sig_transdc_resp-reg_C-effctor"/>
</dbReference>
<evidence type="ECO:0000256" key="1">
    <source>
        <dbReference type="ARBA" id="ARBA00023125"/>
    </source>
</evidence>
<dbReference type="InterPro" id="IPR011990">
    <property type="entry name" value="TPR-like_helical_dom_sf"/>
</dbReference>
<organism evidence="4 5">
    <name type="scientific">Paraburkholderia guartelaensis</name>
    <dbReference type="NCBI Taxonomy" id="2546446"/>
    <lineage>
        <taxon>Bacteria</taxon>
        <taxon>Pseudomonadati</taxon>
        <taxon>Pseudomonadota</taxon>
        <taxon>Betaproteobacteria</taxon>
        <taxon>Burkholderiales</taxon>
        <taxon>Burkholderiaceae</taxon>
        <taxon>Paraburkholderia</taxon>
    </lineage>
</organism>
<proteinExistence type="predicted"/>
<gene>
    <name evidence="4" type="ORF">E1N52_02615</name>
</gene>
<evidence type="ECO:0000313" key="4">
    <source>
        <dbReference type="EMBL" id="TDG10269.1"/>
    </source>
</evidence>
<dbReference type="Gene3D" id="3.40.50.300">
    <property type="entry name" value="P-loop containing nucleotide triphosphate hydrolases"/>
    <property type="match status" value="1"/>
</dbReference>
<dbReference type="InterPro" id="IPR027417">
    <property type="entry name" value="P-loop_NTPase"/>
</dbReference>
<dbReference type="Pfam" id="PF25872">
    <property type="entry name" value="HTH_77"/>
    <property type="match status" value="1"/>
</dbReference>
<dbReference type="PRINTS" id="PR00364">
    <property type="entry name" value="DISEASERSIST"/>
</dbReference>
<evidence type="ECO:0000313" key="5">
    <source>
        <dbReference type="Proteomes" id="UP000295606"/>
    </source>
</evidence>
<dbReference type="GO" id="GO:0003677">
    <property type="term" value="F:DNA binding"/>
    <property type="evidence" value="ECO:0007669"/>
    <property type="project" value="UniProtKB-UniRule"/>
</dbReference>
<dbReference type="SMART" id="SM00862">
    <property type="entry name" value="Trans_reg_C"/>
    <property type="match status" value="1"/>
</dbReference>
<dbReference type="Gene3D" id="1.10.10.10">
    <property type="entry name" value="Winged helix-like DNA-binding domain superfamily/Winged helix DNA-binding domain"/>
    <property type="match status" value="1"/>
</dbReference>
<sequence length="986" mass="108414">MAIPMPLRGSIMHGSPISRTLSDEAHPGTESGVAYRFGSFRLIPSQNTLHDGDARVLIGGRALDLLTALVERRGELITKKELIARAWPKHVVEEGNLKVNIAALRKVLGDEPQGQRFIATVVGRGYQFVAPVERETMSGAVTPPQARPPVSHNIPAALVRPIGRAKTIHDLLTRLSRVRLLTLAGPGGIGKTTVALAVAREMVALGEHDVWFVNLSRLSDARFVPHAVASTIGLVVHSDDILHALSNYLRLRNRPQLIVLDSCEQIVEAAAIIAEHMIAAGPQIHVLATSREPLHAVGEYVYRLEALESPPDSAPMTIDSARQYPAVELFIERAIAARSDFVPSDENAPVIAQICRRLDGIALAIELAATRLDAFCIRELLSLLDDRFTALAQGRRTAPERQRTLLATLDWSHQLLPEVERVVLRRLGIFPGVFSLGSAAAVAGDENLPYASVVDAVASLVTKSMLSANVADDALRYRLLDTTREYARRKLADANELNMVSRRHAEHFHDLYARVTDYWNRPPDTRWLGNHLPTIDDVRAALNWAFSAQGDTSLGIALTVAAIPAWIRLSSLDECRSRIEHALHRADARSPELDRQRMKLYTALAASALYTRGMVSQVDAACTAALAIAEQLDDEEYQLRSLFAACCGLVYSGRHRAADELLQKFRSIANGTQNETAMSEGSRLTAFAWHHMGKQAEARRLLERVLEWYDSPHHRSQLSANHVSGREGTRSLMASVLWTLGCPERALTEARRALVDAQESGHTLTIGYVLVFAFVPLALSAGDLASAEDALIALQDTVAKHGLALFEAMARGLHGAFLVEKGNAAGLPILFEALAQLEREHIGMRYPMFAGMYARGLLRFGDHARALAAIEDALAWSEAHEELWCISELVRIKGEILATHDELDPHGVSEALYVHAIEIAQQQGALFLELRAAKSLARLKLRQGKTAQVESVLSPVYDRFTERCEIVDLKESRELLASVHVASRKF</sequence>
<evidence type="ECO:0000256" key="2">
    <source>
        <dbReference type="PROSITE-ProRule" id="PRU01091"/>
    </source>
</evidence>
<dbReference type="InterPro" id="IPR036388">
    <property type="entry name" value="WH-like_DNA-bd_sf"/>
</dbReference>
<dbReference type="SUPFAM" id="SSF48452">
    <property type="entry name" value="TPR-like"/>
    <property type="match status" value="1"/>
</dbReference>
<dbReference type="InterPro" id="IPR001867">
    <property type="entry name" value="OmpR/PhoB-type_DNA-bd"/>
</dbReference>
<reference evidence="4 5" key="1">
    <citation type="submission" date="2019-03" db="EMBL/GenBank/DDBJ databases">
        <title>Paraburkholderia sp. isolated from native Mimosa gymnas in Guartela State Park, Brazil.</title>
        <authorList>
            <person name="Paulitsch F."/>
            <person name="Hungria M."/>
            <person name="Delamuta J.R.M."/>
            <person name="Ribeiro R.A."/>
            <person name="Dall'Agnol R."/>
            <person name="Silva J.S.B."/>
        </authorList>
    </citation>
    <scope>NUCLEOTIDE SEQUENCE [LARGE SCALE GENOMIC DNA]</scope>
    <source>
        <strain evidence="4 5">CNPSo 3008</strain>
    </source>
</reference>
<dbReference type="EMBL" id="SMOD01000002">
    <property type="protein sequence ID" value="TDG10269.1"/>
    <property type="molecule type" value="Genomic_DNA"/>
</dbReference>
<comment type="caution">
    <text evidence="4">The sequence shown here is derived from an EMBL/GenBank/DDBJ whole genome shotgun (WGS) entry which is preliminary data.</text>
</comment>
<dbReference type="GO" id="GO:0006355">
    <property type="term" value="P:regulation of DNA-templated transcription"/>
    <property type="evidence" value="ECO:0007669"/>
    <property type="project" value="InterPro"/>
</dbReference>
<dbReference type="OrthoDB" id="9811542at2"/>
<dbReference type="AlphaFoldDB" id="A0A4R5LKL7"/>
<dbReference type="Proteomes" id="UP000295606">
    <property type="component" value="Unassembled WGS sequence"/>
</dbReference>
<dbReference type="InterPro" id="IPR058852">
    <property type="entry name" value="HTH_77"/>
</dbReference>
<dbReference type="Gene3D" id="1.25.40.10">
    <property type="entry name" value="Tetratricopeptide repeat domain"/>
    <property type="match status" value="1"/>
</dbReference>
<dbReference type="PANTHER" id="PTHR47691">
    <property type="entry name" value="REGULATOR-RELATED"/>
    <property type="match status" value="1"/>
</dbReference>
<feature type="domain" description="OmpR/PhoB-type" evidence="3">
    <location>
        <begin position="32"/>
        <end position="130"/>
    </location>
</feature>
<dbReference type="SUPFAM" id="SSF46894">
    <property type="entry name" value="C-terminal effector domain of the bipartite response regulators"/>
    <property type="match status" value="1"/>
</dbReference>
<dbReference type="SUPFAM" id="SSF52540">
    <property type="entry name" value="P-loop containing nucleoside triphosphate hydrolases"/>
    <property type="match status" value="1"/>
</dbReference>
<evidence type="ECO:0000259" key="3">
    <source>
        <dbReference type="PROSITE" id="PS51755"/>
    </source>
</evidence>
<feature type="DNA-binding region" description="OmpR/PhoB-type" evidence="2">
    <location>
        <begin position="32"/>
        <end position="130"/>
    </location>
</feature>
<dbReference type="GO" id="GO:0000160">
    <property type="term" value="P:phosphorelay signal transduction system"/>
    <property type="evidence" value="ECO:0007669"/>
    <property type="project" value="InterPro"/>
</dbReference>
<name>A0A4R5LKL7_9BURK</name>
<accession>A0A4R5LKL7</accession>
<dbReference type="PANTHER" id="PTHR47691:SF3">
    <property type="entry name" value="HTH-TYPE TRANSCRIPTIONAL REGULATOR RV0890C-RELATED"/>
    <property type="match status" value="1"/>
</dbReference>
<keyword evidence="1 2" id="KW-0238">DNA-binding</keyword>
<dbReference type="Pfam" id="PF00486">
    <property type="entry name" value="Trans_reg_C"/>
    <property type="match status" value="1"/>
</dbReference>
<dbReference type="CDD" id="cd00383">
    <property type="entry name" value="trans_reg_C"/>
    <property type="match status" value="1"/>
</dbReference>
<dbReference type="PROSITE" id="PS51755">
    <property type="entry name" value="OMPR_PHOB"/>
    <property type="match status" value="1"/>
</dbReference>